<reference evidence="2 3" key="1">
    <citation type="submission" date="2018-01" db="EMBL/GenBank/DDBJ databases">
        <title>The complete genome sequence of Chromatium okenii LaCa, a purple sulfur bacterium with a turbulent life.</title>
        <authorList>
            <person name="Luedin S.M."/>
            <person name="Liechti N."/>
            <person name="Storelli N."/>
            <person name="Danza F."/>
            <person name="Wittwer M."/>
            <person name="Pothier J.F."/>
            <person name="Tonolla M.A."/>
        </authorList>
    </citation>
    <scope>NUCLEOTIDE SEQUENCE [LARGE SCALE GENOMIC DNA]</scope>
    <source>
        <strain evidence="2 3">LaCa</strain>
    </source>
</reference>
<name>A0A2S7XS66_9GAMM</name>
<comment type="caution">
    <text evidence="2">The sequence shown here is derived from an EMBL/GenBank/DDBJ whole genome shotgun (WGS) entry which is preliminary data.</text>
</comment>
<proteinExistence type="predicted"/>
<dbReference type="SUPFAM" id="SSF81606">
    <property type="entry name" value="PP2C-like"/>
    <property type="match status" value="1"/>
</dbReference>
<dbReference type="AlphaFoldDB" id="A0A2S7XS66"/>
<gene>
    <name evidence="2" type="ORF">CXB77_07215</name>
</gene>
<organism evidence="2 3">
    <name type="scientific">Chromatium okenii</name>
    <dbReference type="NCBI Taxonomy" id="61644"/>
    <lineage>
        <taxon>Bacteria</taxon>
        <taxon>Pseudomonadati</taxon>
        <taxon>Pseudomonadota</taxon>
        <taxon>Gammaproteobacteria</taxon>
        <taxon>Chromatiales</taxon>
        <taxon>Chromatiaceae</taxon>
        <taxon>Chromatium</taxon>
    </lineage>
</organism>
<feature type="domain" description="PPM-type phosphatase" evidence="1">
    <location>
        <begin position="11"/>
        <end position="230"/>
    </location>
</feature>
<dbReference type="EMBL" id="PPGH01000034">
    <property type="protein sequence ID" value="PQJ96594.1"/>
    <property type="molecule type" value="Genomic_DNA"/>
</dbReference>
<dbReference type="Proteomes" id="UP000239936">
    <property type="component" value="Unassembled WGS sequence"/>
</dbReference>
<sequence length="253" mass="27026">MTWRVVAASAVGTSHAIAGTDCQDSCLAQIKTDPSKPPLLTIFVADGAGSATYGGIGAKLAVKTATAFVCRNYALTEFVFNDQWAVECINAVREKIYAAADQQGAKARDYACTFLGVVASPSATLLMQIGDGGIVVDVGNGLEVPITPMTGEYANMTNFVTDQNAIGVLAVSVLPSRADKIAVFSDGIQRLALNMATNTAYEPFFIPFFTILATARKRQERYLKIALEQFLNSSAVNERTDDDKTLVLAHWVG</sequence>
<dbReference type="RefSeq" id="WP_105073355.1">
    <property type="nucleotide sequence ID" value="NZ_JAFLKP010000234.1"/>
</dbReference>
<evidence type="ECO:0000259" key="1">
    <source>
        <dbReference type="Pfam" id="PF13672"/>
    </source>
</evidence>
<evidence type="ECO:0000313" key="2">
    <source>
        <dbReference type="EMBL" id="PQJ96594.1"/>
    </source>
</evidence>
<keyword evidence="3" id="KW-1185">Reference proteome</keyword>
<dbReference type="OrthoDB" id="9805674at2"/>
<accession>A0A2S7XS66</accession>
<dbReference type="Gene3D" id="3.60.40.10">
    <property type="entry name" value="PPM-type phosphatase domain"/>
    <property type="match status" value="1"/>
</dbReference>
<dbReference type="InterPro" id="IPR036457">
    <property type="entry name" value="PPM-type-like_dom_sf"/>
</dbReference>
<protein>
    <submittedName>
        <fullName evidence="2">Protein phosphatase 2C domain-containing protein</fullName>
    </submittedName>
</protein>
<dbReference type="Pfam" id="PF13672">
    <property type="entry name" value="PP2C_2"/>
    <property type="match status" value="1"/>
</dbReference>
<evidence type="ECO:0000313" key="3">
    <source>
        <dbReference type="Proteomes" id="UP000239936"/>
    </source>
</evidence>
<dbReference type="InterPro" id="IPR001932">
    <property type="entry name" value="PPM-type_phosphatase-like_dom"/>
</dbReference>